<keyword evidence="1" id="KW-0472">Membrane</keyword>
<evidence type="ECO:0000313" key="3">
    <source>
        <dbReference type="EMBL" id="SHG36740.1"/>
    </source>
</evidence>
<proteinExistence type="predicted"/>
<feature type="transmembrane region" description="Helical" evidence="1">
    <location>
        <begin position="14"/>
        <end position="32"/>
    </location>
</feature>
<dbReference type="InterPro" id="IPR018649">
    <property type="entry name" value="SHOCT"/>
</dbReference>
<keyword evidence="1" id="KW-0812">Transmembrane</keyword>
<dbReference type="OrthoDB" id="5421551at2"/>
<evidence type="ECO:0000256" key="1">
    <source>
        <dbReference type="SAM" id="Phobius"/>
    </source>
</evidence>
<organism evidence="3 4">
    <name type="scientific">Fodinibius roseus</name>
    <dbReference type="NCBI Taxonomy" id="1194090"/>
    <lineage>
        <taxon>Bacteria</taxon>
        <taxon>Pseudomonadati</taxon>
        <taxon>Balneolota</taxon>
        <taxon>Balneolia</taxon>
        <taxon>Balneolales</taxon>
        <taxon>Balneolaceae</taxon>
        <taxon>Fodinibius</taxon>
    </lineage>
</organism>
<reference evidence="3 4" key="1">
    <citation type="submission" date="2016-11" db="EMBL/GenBank/DDBJ databases">
        <authorList>
            <person name="Jaros S."/>
            <person name="Januszkiewicz K."/>
            <person name="Wedrychowicz H."/>
        </authorList>
    </citation>
    <scope>NUCLEOTIDE SEQUENCE [LARGE SCALE GENOMIC DNA]</scope>
    <source>
        <strain evidence="3 4">DSM 21986</strain>
    </source>
</reference>
<accession>A0A1M5J920</accession>
<dbReference type="RefSeq" id="WP_073067723.1">
    <property type="nucleotide sequence ID" value="NZ_FQUS01000026.1"/>
</dbReference>
<dbReference type="AlphaFoldDB" id="A0A1M5J920"/>
<dbReference type="Proteomes" id="UP000184041">
    <property type="component" value="Unassembled WGS sequence"/>
</dbReference>
<gene>
    <name evidence="3" type="ORF">SAMN05443144_12613</name>
</gene>
<evidence type="ECO:0000313" key="4">
    <source>
        <dbReference type="Proteomes" id="UP000184041"/>
    </source>
</evidence>
<dbReference type="STRING" id="1194090.SAMN05443144_12613"/>
<evidence type="ECO:0000259" key="2">
    <source>
        <dbReference type="Pfam" id="PF09851"/>
    </source>
</evidence>
<feature type="domain" description="SHOCT" evidence="2">
    <location>
        <begin position="50"/>
        <end position="76"/>
    </location>
</feature>
<sequence>MHGFDGFGGGWMMILWWILIIVAIVALLKWAVPSSGRWPGSERQPQSKSALDILKERYARGEIDKDEYERKKKDLLN</sequence>
<keyword evidence="4" id="KW-1185">Reference proteome</keyword>
<protein>
    <submittedName>
        <fullName evidence="3">Putative membrane protein</fullName>
    </submittedName>
</protein>
<dbReference type="EMBL" id="FQUS01000026">
    <property type="protein sequence ID" value="SHG36740.1"/>
    <property type="molecule type" value="Genomic_DNA"/>
</dbReference>
<name>A0A1M5J920_9BACT</name>
<keyword evidence="1" id="KW-1133">Transmembrane helix</keyword>
<dbReference type="Pfam" id="PF09851">
    <property type="entry name" value="SHOCT"/>
    <property type="match status" value="1"/>
</dbReference>